<comment type="caution">
    <text evidence="1">The sequence shown here is derived from an EMBL/GenBank/DDBJ whole genome shotgun (WGS) entry which is preliminary data.</text>
</comment>
<organism evidence="1 2">
    <name type="scientific">Kitasatospora xanthocidica</name>
    <dbReference type="NCBI Taxonomy" id="83382"/>
    <lineage>
        <taxon>Bacteria</taxon>
        <taxon>Bacillati</taxon>
        <taxon>Actinomycetota</taxon>
        <taxon>Actinomycetes</taxon>
        <taxon>Kitasatosporales</taxon>
        <taxon>Streptomycetaceae</taxon>
        <taxon>Kitasatospora</taxon>
    </lineage>
</organism>
<proteinExistence type="predicted"/>
<protein>
    <submittedName>
        <fullName evidence="1">Uncharacterized protein</fullName>
    </submittedName>
</protein>
<name>A0A372ZRJ6_9ACTN</name>
<reference evidence="1 2" key="1">
    <citation type="submission" date="2018-08" db="EMBL/GenBank/DDBJ databases">
        <title>Diversity &amp; Physiological Properties of Lignin-Decomposing Actinobacteria from Soil.</title>
        <authorList>
            <person name="Roh S.G."/>
            <person name="Kim S.B."/>
        </authorList>
    </citation>
    <scope>NUCLEOTIDE SEQUENCE [LARGE SCALE GENOMIC DNA]</scope>
    <source>
        <strain evidence="1 2">MMS17-GH009</strain>
    </source>
</reference>
<dbReference type="Proteomes" id="UP000263377">
    <property type="component" value="Unassembled WGS sequence"/>
</dbReference>
<dbReference type="EMBL" id="QVIG01000001">
    <property type="protein sequence ID" value="RGD57815.1"/>
    <property type="molecule type" value="Genomic_DNA"/>
</dbReference>
<keyword evidence="2" id="KW-1185">Reference proteome</keyword>
<evidence type="ECO:0000313" key="1">
    <source>
        <dbReference type="EMBL" id="RGD57815.1"/>
    </source>
</evidence>
<dbReference type="RefSeq" id="WP_049657126.1">
    <property type="nucleotide sequence ID" value="NZ_QVIG01000001.1"/>
</dbReference>
<evidence type="ECO:0000313" key="2">
    <source>
        <dbReference type="Proteomes" id="UP000263377"/>
    </source>
</evidence>
<accession>A0A372ZRJ6</accession>
<dbReference type="AlphaFoldDB" id="A0A372ZRJ6"/>
<gene>
    <name evidence="1" type="ORF">DR950_08455</name>
</gene>
<sequence>MVDHRELFEDVTEALARAGFDTGPGPSPLWIDRHPEGVVVGWTPGAEPGGPPSREALAALSGAAAVVLRECGYLVAGTEEGDLLVRCAEPVTVPESPEPEAVPEQWWG</sequence>